<name>A0A0K2SLB2_LIMPI</name>
<feature type="domain" description="ABC transporter" evidence="4">
    <location>
        <begin position="4"/>
        <end position="233"/>
    </location>
</feature>
<dbReference type="InterPro" id="IPR027417">
    <property type="entry name" value="P-loop_NTPase"/>
</dbReference>
<dbReference type="SUPFAM" id="SSF52540">
    <property type="entry name" value="P-loop containing nucleoside triphosphate hydrolases"/>
    <property type="match status" value="1"/>
</dbReference>
<dbReference type="InterPro" id="IPR017871">
    <property type="entry name" value="ABC_transporter-like_CS"/>
</dbReference>
<accession>A0A0K2SLB2</accession>
<dbReference type="STRING" id="1555112.LIP_1946"/>
<gene>
    <name evidence="5" type="ORF">LIP_1946</name>
</gene>
<dbReference type="Pfam" id="PF00005">
    <property type="entry name" value="ABC_tran"/>
    <property type="match status" value="1"/>
</dbReference>
<dbReference type="PANTHER" id="PTHR42788:SF2">
    <property type="entry name" value="ABC TRANSPORTER ATP-BINDING PROTEIN"/>
    <property type="match status" value="1"/>
</dbReference>
<evidence type="ECO:0000313" key="6">
    <source>
        <dbReference type="Proteomes" id="UP000065807"/>
    </source>
</evidence>
<protein>
    <submittedName>
        <fullName evidence="5">ABC transporter</fullName>
    </submittedName>
</protein>
<dbReference type="PROSITE" id="PS50893">
    <property type="entry name" value="ABC_TRANSPORTER_2"/>
    <property type="match status" value="1"/>
</dbReference>
<organism evidence="5 6">
    <name type="scientific">Limnochorda pilosa</name>
    <dbReference type="NCBI Taxonomy" id="1555112"/>
    <lineage>
        <taxon>Bacteria</taxon>
        <taxon>Bacillati</taxon>
        <taxon>Bacillota</taxon>
        <taxon>Limnochordia</taxon>
        <taxon>Limnochordales</taxon>
        <taxon>Limnochordaceae</taxon>
        <taxon>Limnochorda</taxon>
    </lineage>
</organism>
<dbReference type="PROSITE" id="PS00211">
    <property type="entry name" value="ABC_TRANSPORTER_1"/>
    <property type="match status" value="1"/>
</dbReference>
<evidence type="ECO:0000256" key="1">
    <source>
        <dbReference type="ARBA" id="ARBA00022448"/>
    </source>
</evidence>
<evidence type="ECO:0000313" key="5">
    <source>
        <dbReference type="EMBL" id="BAS27787.1"/>
    </source>
</evidence>
<evidence type="ECO:0000256" key="2">
    <source>
        <dbReference type="ARBA" id="ARBA00022741"/>
    </source>
</evidence>
<dbReference type="AlphaFoldDB" id="A0A0K2SLB2"/>
<sequence>MPAVSLRGVVKRFRVGSGGLTVLDGLDLQVRQGEFVGLVGPSGCGKSTLLHVVAGLEEPSAGSIEVDGSCERLGRVALMPQKDLLLPWKRAVDNAALGLRSAGLDGRQAAREAAGYFPLFGLAGFERSYPSTLSGGERQRVALLRTFLAGRRVVALDEPLGALDWITRRSLHRWLLHAWQRFDAAILLVTHDVDEALLLSDRVYVLTPRPARVADEVGIEAPQSEREGYLASQEGVTLRNRILRALGLRDGQGVPS</sequence>
<evidence type="ECO:0000256" key="3">
    <source>
        <dbReference type="ARBA" id="ARBA00022840"/>
    </source>
</evidence>
<reference evidence="6" key="1">
    <citation type="submission" date="2015-07" db="EMBL/GenBank/DDBJ databases">
        <title>Complete genome sequence and phylogenetic analysis of Limnochorda pilosa.</title>
        <authorList>
            <person name="Watanabe M."/>
            <person name="Kojima H."/>
            <person name="Fukui M."/>
        </authorList>
    </citation>
    <scope>NUCLEOTIDE SEQUENCE [LARGE SCALE GENOMIC DNA]</scope>
    <source>
        <strain evidence="6">HC45</strain>
    </source>
</reference>
<proteinExistence type="predicted"/>
<dbReference type="PANTHER" id="PTHR42788">
    <property type="entry name" value="TAURINE IMPORT ATP-BINDING PROTEIN-RELATED"/>
    <property type="match status" value="1"/>
</dbReference>
<dbReference type="InterPro" id="IPR050166">
    <property type="entry name" value="ABC_transporter_ATP-bind"/>
</dbReference>
<dbReference type="GO" id="GO:0016887">
    <property type="term" value="F:ATP hydrolysis activity"/>
    <property type="evidence" value="ECO:0007669"/>
    <property type="project" value="InterPro"/>
</dbReference>
<keyword evidence="3" id="KW-0067">ATP-binding</keyword>
<dbReference type="EMBL" id="AP014924">
    <property type="protein sequence ID" value="BAS27787.1"/>
    <property type="molecule type" value="Genomic_DNA"/>
</dbReference>
<dbReference type="InterPro" id="IPR003593">
    <property type="entry name" value="AAA+_ATPase"/>
</dbReference>
<evidence type="ECO:0000259" key="4">
    <source>
        <dbReference type="PROSITE" id="PS50893"/>
    </source>
</evidence>
<dbReference type="Proteomes" id="UP000065807">
    <property type="component" value="Chromosome"/>
</dbReference>
<dbReference type="InterPro" id="IPR003439">
    <property type="entry name" value="ABC_transporter-like_ATP-bd"/>
</dbReference>
<keyword evidence="1" id="KW-0813">Transport</keyword>
<dbReference type="SMART" id="SM00382">
    <property type="entry name" value="AAA"/>
    <property type="match status" value="1"/>
</dbReference>
<reference evidence="6" key="2">
    <citation type="journal article" date="2016" name="Int. J. Syst. Evol. Microbiol.">
        <title>Complete genome sequence and cell structure of Limnochorda pilosa, a Gram-negative spore-former within the phylum Firmicutes.</title>
        <authorList>
            <person name="Watanabe M."/>
            <person name="Kojima H."/>
            <person name="Fukui M."/>
        </authorList>
    </citation>
    <scope>NUCLEOTIDE SEQUENCE [LARGE SCALE GENOMIC DNA]</scope>
    <source>
        <strain evidence="6">HC45</strain>
    </source>
</reference>
<keyword evidence="6" id="KW-1185">Reference proteome</keyword>
<keyword evidence="2" id="KW-0547">Nucleotide-binding</keyword>
<dbReference type="KEGG" id="lpil:LIP_1946"/>
<dbReference type="CDD" id="cd03293">
    <property type="entry name" value="ABC_NrtD_SsuB_transporters"/>
    <property type="match status" value="1"/>
</dbReference>
<dbReference type="GO" id="GO:0005524">
    <property type="term" value="F:ATP binding"/>
    <property type="evidence" value="ECO:0007669"/>
    <property type="project" value="UniProtKB-KW"/>
</dbReference>
<dbReference type="Gene3D" id="3.40.50.300">
    <property type="entry name" value="P-loop containing nucleotide triphosphate hydrolases"/>
    <property type="match status" value="1"/>
</dbReference>